<dbReference type="AlphaFoldDB" id="A0A426V619"/>
<evidence type="ECO:0000313" key="5">
    <source>
        <dbReference type="EMBL" id="RRS02353.1"/>
    </source>
</evidence>
<dbReference type="SUPFAM" id="SSF51735">
    <property type="entry name" value="NAD(P)-binding Rossmann-fold domains"/>
    <property type="match status" value="1"/>
</dbReference>
<dbReference type="SMART" id="SM00822">
    <property type="entry name" value="PKS_KR"/>
    <property type="match status" value="1"/>
</dbReference>
<dbReference type="OrthoDB" id="9790266at2"/>
<dbReference type="PIRSF" id="PIRSF000126">
    <property type="entry name" value="11-beta-HSD1"/>
    <property type="match status" value="1"/>
</dbReference>
<dbReference type="RefSeq" id="WP_125245173.1">
    <property type="nucleotide sequence ID" value="NZ_RSED01000024.1"/>
</dbReference>
<reference evidence="5 6" key="1">
    <citation type="submission" date="2018-12" db="EMBL/GenBank/DDBJ databases">
        <title>The whole draft genome of Aquabacterium sp. SJQ9.</title>
        <authorList>
            <person name="Sun L."/>
            <person name="Gao X."/>
            <person name="Chen W."/>
            <person name="Huang K."/>
        </authorList>
    </citation>
    <scope>NUCLEOTIDE SEQUENCE [LARGE SCALE GENOMIC DNA]</scope>
    <source>
        <strain evidence="5 6">SJQ9</strain>
    </source>
</reference>
<dbReference type="Gene3D" id="3.40.50.720">
    <property type="entry name" value="NAD(P)-binding Rossmann-like Domain"/>
    <property type="match status" value="1"/>
</dbReference>
<evidence type="ECO:0000259" key="4">
    <source>
        <dbReference type="SMART" id="SM00822"/>
    </source>
</evidence>
<dbReference type="PRINTS" id="PR00080">
    <property type="entry name" value="SDRFAMILY"/>
</dbReference>
<dbReference type="Pfam" id="PF00106">
    <property type="entry name" value="adh_short"/>
    <property type="match status" value="1"/>
</dbReference>
<accession>A0A426V619</accession>
<dbReference type="InterPro" id="IPR057326">
    <property type="entry name" value="KR_dom"/>
</dbReference>
<proteinExistence type="inferred from homology"/>
<dbReference type="PROSITE" id="PS00061">
    <property type="entry name" value="ADH_SHORT"/>
    <property type="match status" value="1"/>
</dbReference>
<dbReference type="PANTHER" id="PTHR44196:SF1">
    <property type="entry name" value="DEHYDROGENASE_REDUCTASE SDR FAMILY MEMBER 7B"/>
    <property type="match status" value="1"/>
</dbReference>
<comment type="similarity">
    <text evidence="1 3">Belongs to the short-chain dehydrogenases/reductases (SDR) family.</text>
</comment>
<dbReference type="GO" id="GO:0016020">
    <property type="term" value="C:membrane"/>
    <property type="evidence" value="ECO:0007669"/>
    <property type="project" value="TreeGrafter"/>
</dbReference>
<dbReference type="EMBL" id="RSED01000024">
    <property type="protein sequence ID" value="RRS02353.1"/>
    <property type="molecule type" value="Genomic_DNA"/>
</dbReference>
<dbReference type="Proteomes" id="UP000269265">
    <property type="component" value="Unassembled WGS sequence"/>
</dbReference>
<sequence>MNDFHNKVIWITGASSGIGEAMAYELARRGALLILSARRADVLEAVKSRCERPDRHLVLPMDMTDHSRFREQTAAVLSTYGHIDMLVNNAGVSQRALVKDTPVEVDRQIMELDFFGPVALTKVVLPHMLARGSGHLVAVSSVVGLVATPYRSAYASAKHAIIGFHDALRAEVHDAGLRVSVLCPGFVRTNVSLSALTADGTPHGKVDAQQDKAMSAEAFARKAVDGLARGKGRIVIAGKERLAVYLGRLSPALLERLVRKVSVV</sequence>
<dbReference type="PRINTS" id="PR00081">
    <property type="entry name" value="GDHRDH"/>
</dbReference>
<dbReference type="PANTHER" id="PTHR44196">
    <property type="entry name" value="DEHYDROGENASE/REDUCTASE SDR FAMILY MEMBER 7B"/>
    <property type="match status" value="1"/>
</dbReference>
<dbReference type="NCBIfam" id="NF004825">
    <property type="entry name" value="PRK06181.1"/>
    <property type="match status" value="1"/>
</dbReference>
<gene>
    <name evidence="5" type="ORF">EIP75_21080</name>
</gene>
<comment type="caution">
    <text evidence="5">The sequence shown here is derived from an EMBL/GenBank/DDBJ whole genome shotgun (WGS) entry which is preliminary data.</text>
</comment>
<dbReference type="GO" id="GO:0016491">
    <property type="term" value="F:oxidoreductase activity"/>
    <property type="evidence" value="ECO:0007669"/>
    <property type="project" value="UniProtKB-KW"/>
</dbReference>
<keyword evidence="6" id="KW-1185">Reference proteome</keyword>
<organism evidence="5 6">
    <name type="scientific">Aquabacterium soli</name>
    <dbReference type="NCBI Taxonomy" id="2493092"/>
    <lineage>
        <taxon>Bacteria</taxon>
        <taxon>Pseudomonadati</taxon>
        <taxon>Pseudomonadota</taxon>
        <taxon>Betaproteobacteria</taxon>
        <taxon>Burkholderiales</taxon>
        <taxon>Aquabacterium</taxon>
    </lineage>
</organism>
<keyword evidence="2" id="KW-0560">Oxidoreductase</keyword>
<evidence type="ECO:0000256" key="1">
    <source>
        <dbReference type="ARBA" id="ARBA00006484"/>
    </source>
</evidence>
<protein>
    <submittedName>
        <fullName evidence="5">SDR family oxidoreductase</fullName>
    </submittedName>
</protein>
<dbReference type="CDD" id="cd05332">
    <property type="entry name" value="11beta-HSD1_like_SDR_c"/>
    <property type="match status" value="1"/>
</dbReference>
<dbReference type="InterPro" id="IPR036291">
    <property type="entry name" value="NAD(P)-bd_dom_sf"/>
</dbReference>
<name>A0A426V619_9BURK</name>
<evidence type="ECO:0000313" key="6">
    <source>
        <dbReference type="Proteomes" id="UP000269265"/>
    </source>
</evidence>
<dbReference type="InterPro" id="IPR002347">
    <property type="entry name" value="SDR_fam"/>
</dbReference>
<evidence type="ECO:0000256" key="3">
    <source>
        <dbReference type="RuleBase" id="RU000363"/>
    </source>
</evidence>
<dbReference type="InterPro" id="IPR020904">
    <property type="entry name" value="Sc_DH/Rdtase_CS"/>
</dbReference>
<feature type="domain" description="Ketoreductase" evidence="4">
    <location>
        <begin position="7"/>
        <end position="190"/>
    </location>
</feature>
<evidence type="ECO:0000256" key="2">
    <source>
        <dbReference type="ARBA" id="ARBA00023002"/>
    </source>
</evidence>